<organism evidence="1 2">
    <name type="scientific">Brucella inopinata</name>
    <dbReference type="NCBI Taxonomy" id="1218315"/>
    <lineage>
        <taxon>Bacteria</taxon>
        <taxon>Pseudomonadati</taxon>
        <taxon>Pseudomonadota</taxon>
        <taxon>Alphaproteobacteria</taxon>
        <taxon>Hyphomicrobiales</taxon>
        <taxon>Brucellaceae</taxon>
        <taxon>Brucella/Ochrobactrum group</taxon>
        <taxon>Brucella</taxon>
    </lineage>
</organism>
<name>A0AAW7B796_9HYPH</name>
<comment type="caution">
    <text evidence="1">The sequence shown here is derived from an EMBL/GenBank/DDBJ whole genome shotgun (WGS) entry which is preliminary data.</text>
</comment>
<sequence>MSCYGSTLTFYGWGEDVPHPNIEILRCLETVVQALQIHKTMSGTKLKRTYDFDPDLFDAAVQHGSERKVLKWGDRNMFTFVAPYIIPEEAYYDSIEGAFREIWEAEGYDKSQFYLENTARRDSKIAGPWTRPDFTMVSYKKFPWTIGSEFDVVTFEVKRADTSNVLAVFEAMSHRSAATRSYVVFPLDEVTWTTKDPAQAVRVKDECIRHGIGLILVGAGHSTAVHAIPARRFDIDHRKSSDFLAAVLTEAGKNRIAEWK</sequence>
<evidence type="ECO:0000313" key="2">
    <source>
        <dbReference type="Proteomes" id="UP001171122"/>
    </source>
</evidence>
<dbReference type="EMBL" id="JARQXC010000036">
    <property type="protein sequence ID" value="MDL2334151.1"/>
    <property type="molecule type" value="Genomic_DNA"/>
</dbReference>
<accession>A0AAW7B796</accession>
<dbReference type="Proteomes" id="UP001171122">
    <property type="component" value="Unassembled WGS sequence"/>
</dbReference>
<protein>
    <submittedName>
        <fullName evidence="1">Uncharacterized protein</fullName>
    </submittedName>
</protein>
<gene>
    <name evidence="1" type="ORF">P8A28_14660</name>
</gene>
<dbReference type="RefSeq" id="WP_025200284.1">
    <property type="nucleotide sequence ID" value="NZ_JARQXC010000036.1"/>
</dbReference>
<reference evidence="1" key="1">
    <citation type="journal article" date="2023" name="Front. Microbiol.">
        <title>Isolation of Brucella inopinata from a White's tree frog (Litoria caerulea): pose exotic frogs a potential risk to human health?</title>
        <authorList>
            <person name="Scholz H.C."/>
            <person name="Heckers K.O."/>
            <person name="Appelt S."/>
            <person name="Geier-Doemling D."/>
            <person name="Schlegel P."/>
            <person name="Wattam A.R."/>
        </authorList>
    </citation>
    <scope>NUCLEOTIDE SEQUENCE</scope>
    <source>
        <strain evidence="1">FO700662</strain>
    </source>
</reference>
<proteinExistence type="predicted"/>
<dbReference type="AlphaFoldDB" id="A0AAW7B796"/>
<evidence type="ECO:0000313" key="1">
    <source>
        <dbReference type="EMBL" id="MDL2334151.1"/>
    </source>
</evidence>
<keyword evidence="2" id="KW-1185">Reference proteome</keyword>